<name>A0A9P1BRN3_9DINO</name>
<feature type="transmembrane region" description="Helical" evidence="1">
    <location>
        <begin position="456"/>
        <end position="478"/>
    </location>
</feature>
<evidence type="ECO:0000313" key="3">
    <source>
        <dbReference type="EMBL" id="CAL4765521.1"/>
    </source>
</evidence>
<dbReference type="Proteomes" id="UP001152797">
    <property type="component" value="Unassembled WGS sequence"/>
</dbReference>
<sequence length="529" mass="60347">MVANTFWFSDTTNLYISRLVHAGHRVTLACRHFHVVDKIGSTHGNVGGPFDQYEPMQHWTGRSLPLNVTGILGPLPIKGAKVGSPSWLAGKITSYVANLVGLNEVVDLRKFDTKFQHKAGGLVTDGKMDVPGGLGYLVKQWPVDEYVRFYKQEKHQKQMLEERVLLNDIYFFIQQGLVKLYHRDEVQHVSGKKYRLGEKGDEVEFDEVLTCQEAKHNTLQMQNCPSYCYTDHIFGIWKQSQPNLYFLGTTRPYTGAFGCIAEVNAMFCHRMLTDAKFQQEVSDQFPAYMHRQRVTHYVQASEPDKLHVHWAGMHILRVSQVLGCELTQKEATRQGLEKEWMTGPINALRCRITGPYASADAAERYRKSCEKLGTNYMYLNMIYRIWGDRLVVASWLLTLLLHGGMTWQGMGPVEQAVTLGASYFLATTSTAMSQIRGYMLMLAFDSLYHSRAWVMLLLNVVQLLFSIFCLVQGTAFGVPLLVRLGVVTDGVFFVLGYLSFPRAFFGDMRARSPHKQWLFDTYLKRPKTQ</sequence>
<reference evidence="2" key="1">
    <citation type="submission" date="2022-10" db="EMBL/GenBank/DDBJ databases">
        <authorList>
            <person name="Chen Y."/>
            <person name="Dougan E. K."/>
            <person name="Chan C."/>
            <person name="Rhodes N."/>
            <person name="Thang M."/>
        </authorList>
    </citation>
    <scope>NUCLEOTIDE SEQUENCE</scope>
</reference>
<evidence type="ECO:0000256" key="1">
    <source>
        <dbReference type="SAM" id="Phobius"/>
    </source>
</evidence>
<organism evidence="2">
    <name type="scientific">Cladocopium goreaui</name>
    <dbReference type="NCBI Taxonomy" id="2562237"/>
    <lineage>
        <taxon>Eukaryota</taxon>
        <taxon>Sar</taxon>
        <taxon>Alveolata</taxon>
        <taxon>Dinophyceae</taxon>
        <taxon>Suessiales</taxon>
        <taxon>Symbiodiniaceae</taxon>
        <taxon>Cladocopium</taxon>
    </lineage>
</organism>
<feature type="transmembrane region" description="Helical" evidence="1">
    <location>
        <begin position="422"/>
        <end position="444"/>
    </location>
</feature>
<dbReference type="AlphaFoldDB" id="A0A9P1BRN3"/>
<reference evidence="3 4" key="2">
    <citation type="submission" date="2024-05" db="EMBL/GenBank/DDBJ databases">
        <authorList>
            <person name="Chen Y."/>
            <person name="Shah S."/>
            <person name="Dougan E. K."/>
            <person name="Thang M."/>
            <person name="Chan C."/>
        </authorList>
    </citation>
    <scope>NUCLEOTIDE SEQUENCE [LARGE SCALE GENOMIC DNA]</scope>
</reference>
<dbReference type="EMBL" id="CAMXCT010000395">
    <property type="protein sequence ID" value="CAI3978209.1"/>
    <property type="molecule type" value="Genomic_DNA"/>
</dbReference>
<comment type="caution">
    <text evidence="2">The sequence shown here is derived from an EMBL/GenBank/DDBJ whole genome shotgun (WGS) entry which is preliminary data.</text>
</comment>
<dbReference type="OrthoDB" id="10384486at2759"/>
<protein>
    <submittedName>
        <fullName evidence="2">Uncharacterized protein</fullName>
    </submittedName>
</protein>
<proteinExistence type="predicted"/>
<keyword evidence="1" id="KW-0472">Membrane</keyword>
<dbReference type="EMBL" id="CAMXCT020000395">
    <property type="protein sequence ID" value="CAL1131584.1"/>
    <property type="molecule type" value="Genomic_DNA"/>
</dbReference>
<keyword evidence="4" id="KW-1185">Reference proteome</keyword>
<keyword evidence="1" id="KW-1133">Transmembrane helix</keyword>
<feature type="transmembrane region" description="Helical" evidence="1">
    <location>
        <begin position="484"/>
        <end position="505"/>
    </location>
</feature>
<dbReference type="EMBL" id="CAMXCT030000395">
    <property type="protein sequence ID" value="CAL4765521.1"/>
    <property type="molecule type" value="Genomic_DNA"/>
</dbReference>
<keyword evidence="1" id="KW-0812">Transmembrane</keyword>
<feature type="transmembrane region" description="Helical" evidence="1">
    <location>
        <begin position="390"/>
        <end position="410"/>
    </location>
</feature>
<evidence type="ECO:0000313" key="2">
    <source>
        <dbReference type="EMBL" id="CAI3978209.1"/>
    </source>
</evidence>
<gene>
    <name evidence="2" type="ORF">C1SCF055_LOCUS6280</name>
</gene>
<accession>A0A9P1BRN3</accession>
<evidence type="ECO:0000313" key="4">
    <source>
        <dbReference type="Proteomes" id="UP001152797"/>
    </source>
</evidence>